<dbReference type="STRING" id="57577.A0A2K3K7V0"/>
<dbReference type="EMBL" id="ASHM01087593">
    <property type="protein sequence ID" value="PNX62367.1"/>
    <property type="molecule type" value="Genomic_DNA"/>
</dbReference>
<organism evidence="1 2">
    <name type="scientific">Trifolium pratense</name>
    <name type="common">Red clover</name>
    <dbReference type="NCBI Taxonomy" id="57577"/>
    <lineage>
        <taxon>Eukaryota</taxon>
        <taxon>Viridiplantae</taxon>
        <taxon>Streptophyta</taxon>
        <taxon>Embryophyta</taxon>
        <taxon>Tracheophyta</taxon>
        <taxon>Spermatophyta</taxon>
        <taxon>Magnoliopsida</taxon>
        <taxon>eudicotyledons</taxon>
        <taxon>Gunneridae</taxon>
        <taxon>Pentapetalae</taxon>
        <taxon>rosids</taxon>
        <taxon>fabids</taxon>
        <taxon>Fabales</taxon>
        <taxon>Fabaceae</taxon>
        <taxon>Papilionoideae</taxon>
        <taxon>50 kb inversion clade</taxon>
        <taxon>NPAAA clade</taxon>
        <taxon>Hologalegina</taxon>
        <taxon>IRL clade</taxon>
        <taxon>Trifolieae</taxon>
        <taxon>Trifolium</taxon>
    </lineage>
</organism>
<dbReference type="ExpressionAtlas" id="A0A2K3K7V0">
    <property type="expression patterns" value="baseline"/>
</dbReference>
<name>A0A2K3K7V0_TRIPR</name>
<dbReference type="Proteomes" id="UP000236291">
    <property type="component" value="Unassembled WGS sequence"/>
</dbReference>
<proteinExistence type="predicted"/>
<sequence length="152" mass="17349">MGKLITTSKPLILKSKLLCFSLFYLFTTLFLALYTTLSQSKCFFRSSPSDPILNSLFNYPSSYGEHKYAISTTRSTCSSPVFFSDYWDVVKEIENLRKNFRGYDGVLRYMQGNADTFGGNLSTITRLSYFNHRNDSIDVPCGFLKQFPVSNS</sequence>
<feature type="non-terminal residue" evidence="1">
    <location>
        <position position="152"/>
    </location>
</feature>
<dbReference type="AlphaFoldDB" id="A0A2K3K7V0"/>
<reference evidence="1 2" key="2">
    <citation type="journal article" date="2017" name="Front. Plant Sci.">
        <title>Gene Classification and Mining of Molecular Markers Useful in Red Clover (Trifolium pratense) Breeding.</title>
        <authorList>
            <person name="Istvanek J."/>
            <person name="Dluhosova J."/>
            <person name="Dluhos P."/>
            <person name="Patkova L."/>
            <person name="Nedelnik J."/>
            <person name="Repkova J."/>
        </authorList>
    </citation>
    <scope>NUCLEOTIDE SEQUENCE [LARGE SCALE GENOMIC DNA]</scope>
    <source>
        <strain evidence="2">cv. Tatra</strain>
        <tissue evidence="1">Young leaves</tissue>
    </source>
</reference>
<accession>A0A2K3K7V0</accession>
<comment type="caution">
    <text evidence="1">The sequence shown here is derived from an EMBL/GenBank/DDBJ whole genome shotgun (WGS) entry which is preliminary data.</text>
</comment>
<evidence type="ECO:0000313" key="1">
    <source>
        <dbReference type="EMBL" id="PNX62367.1"/>
    </source>
</evidence>
<evidence type="ECO:0000313" key="2">
    <source>
        <dbReference type="Proteomes" id="UP000236291"/>
    </source>
</evidence>
<gene>
    <name evidence="1" type="ORF">L195_g052946</name>
</gene>
<reference evidence="1 2" key="1">
    <citation type="journal article" date="2014" name="Am. J. Bot.">
        <title>Genome assembly and annotation for red clover (Trifolium pratense; Fabaceae).</title>
        <authorList>
            <person name="Istvanek J."/>
            <person name="Jaros M."/>
            <person name="Krenek A."/>
            <person name="Repkova J."/>
        </authorList>
    </citation>
    <scope>NUCLEOTIDE SEQUENCE [LARGE SCALE GENOMIC DNA]</scope>
    <source>
        <strain evidence="2">cv. Tatra</strain>
        <tissue evidence="1">Young leaves</tissue>
    </source>
</reference>
<protein>
    <submittedName>
        <fullName evidence="1">Uncharacterized protein</fullName>
    </submittedName>
</protein>